<feature type="region of interest" description="Disordered" evidence="1">
    <location>
        <begin position="1"/>
        <end position="123"/>
    </location>
</feature>
<evidence type="ECO:0000313" key="3">
    <source>
        <dbReference type="Proteomes" id="UP000284842"/>
    </source>
</evidence>
<accession>A0A409W0H0</accession>
<dbReference type="AlphaFoldDB" id="A0A409W0H0"/>
<comment type="caution">
    <text evidence="2">The sequence shown here is derived from an EMBL/GenBank/DDBJ whole genome shotgun (WGS) entry which is preliminary data.</text>
</comment>
<organism evidence="2 3">
    <name type="scientific">Panaeolus cyanescens</name>
    <dbReference type="NCBI Taxonomy" id="181874"/>
    <lineage>
        <taxon>Eukaryota</taxon>
        <taxon>Fungi</taxon>
        <taxon>Dikarya</taxon>
        <taxon>Basidiomycota</taxon>
        <taxon>Agaricomycotina</taxon>
        <taxon>Agaricomycetes</taxon>
        <taxon>Agaricomycetidae</taxon>
        <taxon>Agaricales</taxon>
        <taxon>Agaricineae</taxon>
        <taxon>Galeropsidaceae</taxon>
        <taxon>Panaeolus</taxon>
    </lineage>
</organism>
<dbReference type="EMBL" id="NHTK01005890">
    <property type="protein sequence ID" value="PPQ72000.1"/>
    <property type="molecule type" value="Genomic_DNA"/>
</dbReference>
<feature type="compositionally biased region" description="Low complexity" evidence="1">
    <location>
        <begin position="56"/>
        <end position="65"/>
    </location>
</feature>
<feature type="region of interest" description="Disordered" evidence="1">
    <location>
        <begin position="147"/>
        <end position="178"/>
    </location>
</feature>
<name>A0A409W0H0_9AGAR</name>
<evidence type="ECO:0000313" key="2">
    <source>
        <dbReference type="EMBL" id="PPQ72000.1"/>
    </source>
</evidence>
<feature type="compositionally biased region" description="Acidic residues" evidence="1">
    <location>
        <begin position="94"/>
        <end position="105"/>
    </location>
</feature>
<proteinExistence type="predicted"/>
<feature type="compositionally biased region" description="Basic residues" evidence="1">
    <location>
        <begin position="385"/>
        <end position="399"/>
    </location>
</feature>
<keyword evidence="3" id="KW-1185">Reference proteome</keyword>
<feature type="compositionally biased region" description="Acidic residues" evidence="1">
    <location>
        <begin position="350"/>
        <end position="359"/>
    </location>
</feature>
<gene>
    <name evidence="2" type="ORF">CVT24_008270</name>
</gene>
<dbReference type="OrthoDB" id="3120481at2759"/>
<feature type="region of interest" description="Disordered" evidence="1">
    <location>
        <begin position="338"/>
        <end position="431"/>
    </location>
</feature>
<dbReference type="InParanoid" id="A0A409W0H0"/>
<evidence type="ECO:0000256" key="1">
    <source>
        <dbReference type="SAM" id="MobiDB-lite"/>
    </source>
</evidence>
<dbReference type="Proteomes" id="UP000284842">
    <property type="component" value="Unassembled WGS sequence"/>
</dbReference>
<sequence length="462" mass="50259">MGKRKANAASPTNDSSIEIIPPPSTEPAKKKQKVRSLPGPVPTNFAAHLKARRARSSASTSTNARTKVKPANRSTSARIPLKPIEPTNAGPAPPEDDSSSSDDDNSATTNPVQPSAAAPPAPSMTPFAFKSYLSSCVDMDQGAARQETNLQGGKGPAARSRSKGKASRSTSLGRPPLAKSNEYRVGRVVVLPYGVRKPRPENRNKYGSPFSIRKSECIINDLFSYLRPIGFAIRRDVGFVFCEDWDEDRVYAEIQSLLPQACELLMDAYSNADPSSRPERPWLPCYKPSSKQETVVTKAEGPYTGASFREIGRLFSKSRYCAEDTIVIVSTVQIDLGDEDNDIDHRSDSEAETTQDDTVDADRDDISTIADDSDGANSYVPPGSSKRRLRPRPINKGKQKAIELSSDEDLDFGSGFDTGRRRKLSPGPDLSESFYDFSIGSHSANCTGLQAPRKAAYRPLPP</sequence>
<protein>
    <submittedName>
        <fullName evidence="2">Uncharacterized protein</fullName>
    </submittedName>
</protein>
<reference evidence="2 3" key="1">
    <citation type="journal article" date="2018" name="Evol. Lett.">
        <title>Horizontal gene cluster transfer increased hallucinogenic mushroom diversity.</title>
        <authorList>
            <person name="Reynolds H.T."/>
            <person name="Vijayakumar V."/>
            <person name="Gluck-Thaler E."/>
            <person name="Korotkin H.B."/>
            <person name="Matheny P.B."/>
            <person name="Slot J.C."/>
        </authorList>
    </citation>
    <scope>NUCLEOTIDE SEQUENCE [LARGE SCALE GENOMIC DNA]</scope>
    <source>
        <strain evidence="2 3">2629</strain>
    </source>
</reference>